<accession>A0A392RIF3</accession>
<dbReference type="AlphaFoldDB" id="A0A392RIF3"/>
<feature type="non-terminal residue" evidence="1">
    <location>
        <position position="116"/>
    </location>
</feature>
<sequence length="116" mass="13293">MVACFRYASIDLHSVYLPPSKLEFSYDSQDWLQKEADEVDKLILVEILDIALTSESFCIHEIVDLVQQVRIKAEILFSEVCNALNQISSRGNTVTDFKHLIAELEGMLQKEKEESE</sequence>
<keyword evidence="1" id="KW-0418">Kinase</keyword>
<organism evidence="1 2">
    <name type="scientific">Trifolium medium</name>
    <dbReference type="NCBI Taxonomy" id="97028"/>
    <lineage>
        <taxon>Eukaryota</taxon>
        <taxon>Viridiplantae</taxon>
        <taxon>Streptophyta</taxon>
        <taxon>Embryophyta</taxon>
        <taxon>Tracheophyta</taxon>
        <taxon>Spermatophyta</taxon>
        <taxon>Magnoliopsida</taxon>
        <taxon>eudicotyledons</taxon>
        <taxon>Gunneridae</taxon>
        <taxon>Pentapetalae</taxon>
        <taxon>rosids</taxon>
        <taxon>fabids</taxon>
        <taxon>Fabales</taxon>
        <taxon>Fabaceae</taxon>
        <taxon>Papilionoideae</taxon>
        <taxon>50 kb inversion clade</taxon>
        <taxon>NPAAA clade</taxon>
        <taxon>Hologalegina</taxon>
        <taxon>IRL clade</taxon>
        <taxon>Trifolieae</taxon>
        <taxon>Trifolium</taxon>
    </lineage>
</organism>
<dbReference type="EMBL" id="LXQA010224986">
    <property type="protein sequence ID" value="MCI35596.1"/>
    <property type="molecule type" value="Genomic_DNA"/>
</dbReference>
<dbReference type="PANTHER" id="PTHR45748:SF21">
    <property type="entry name" value="1-PHOSPHATIDYLINOSITOL-3-PHOSPHATE 5-KINASE FAB1A"/>
    <property type="match status" value="1"/>
</dbReference>
<keyword evidence="2" id="KW-1185">Reference proteome</keyword>
<comment type="caution">
    <text evidence="1">The sequence shown here is derived from an EMBL/GenBank/DDBJ whole genome shotgun (WGS) entry which is preliminary data.</text>
</comment>
<protein>
    <submittedName>
        <fullName evidence="1">1-phosphatidylinositol-3-phosphate 5-kinase FAB1B-like</fullName>
    </submittedName>
</protein>
<evidence type="ECO:0000313" key="2">
    <source>
        <dbReference type="Proteomes" id="UP000265520"/>
    </source>
</evidence>
<dbReference type="GO" id="GO:0010008">
    <property type="term" value="C:endosome membrane"/>
    <property type="evidence" value="ECO:0007669"/>
    <property type="project" value="TreeGrafter"/>
</dbReference>
<reference evidence="1 2" key="1">
    <citation type="journal article" date="2018" name="Front. Plant Sci.">
        <title>Red Clover (Trifolium pratense) and Zigzag Clover (T. medium) - A Picture of Genomic Similarities and Differences.</title>
        <authorList>
            <person name="Dluhosova J."/>
            <person name="Istvanek J."/>
            <person name="Nedelnik J."/>
            <person name="Repkova J."/>
        </authorList>
    </citation>
    <scope>NUCLEOTIDE SEQUENCE [LARGE SCALE GENOMIC DNA]</scope>
    <source>
        <strain evidence="2">cv. 10/8</strain>
        <tissue evidence="1">Leaf</tissue>
    </source>
</reference>
<evidence type="ECO:0000313" key="1">
    <source>
        <dbReference type="EMBL" id="MCI35596.1"/>
    </source>
</evidence>
<dbReference type="PANTHER" id="PTHR45748">
    <property type="entry name" value="1-PHOSPHATIDYLINOSITOL 3-PHOSPHATE 5-KINASE-RELATED"/>
    <property type="match status" value="1"/>
</dbReference>
<keyword evidence="1" id="KW-0808">Transferase</keyword>
<dbReference type="GO" id="GO:0046854">
    <property type="term" value="P:phosphatidylinositol phosphate biosynthetic process"/>
    <property type="evidence" value="ECO:0007669"/>
    <property type="project" value="TreeGrafter"/>
</dbReference>
<dbReference type="GO" id="GO:0000285">
    <property type="term" value="F:1-phosphatidylinositol-3-phosphate 5-kinase activity"/>
    <property type="evidence" value="ECO:0007669"/>
    <property type="project" value="TreeGrafter"/>
</dbReference>
<name>A0A392RIF3_9FABA</name>
<proteinExistence type="predicted"/>
<dbReference type="Proteomes" id="UP000265520">
    <property type="component" value="Unassembled WGS sequence"/>
</dbReference>